<dbReference type="STRING" id="36842.SAMN02194393_00208"/>
<feature type="domain" description="6-phospho-N-acetylmuramidase N-terminal" evidence="2">
    <location>
        <begin position="2"/>
        <end position="225"/>
    </location>
</feature>
<accession>A0A1T5ICU6</accession>
<dbReference type="SUPFAM" id="SSF50891">
    <property type="entry name" value="Cyclophilin-like"/>
    <property type="match status" value="1"/>
</dbReference>
<evidence type="ECO:0000313" key="3">
    <source>
        <dbReference type="EMBL" id="SKC36843.1"/>
    </source>
</evidence>
<name>A0A1T5ICU6_9FIRM</name>
<dbReference type="InterPro" id="IPR008589">
    <property type="entry name" value="MupG"/>
</dbReference>
<reference evidence="3 4" key="1">
    <citation type="submission" date="2017-02" db="EMBL/GenBank/DDBJ databases">
        <authorList>
            <person name="Peterson S.W."/>
        </authorList>
    </citation>
    <scope>NUCLEOTIDE SEQUENCE [LARGE SCALE GENOMIC DNA]</scope>
    <source>
        <strain evidence="3 4">M1</strain>
    </source>
</reference>
<protein>
    <recommendedName>
        <fullName evidence="5">Outer surface protein</fullName>
    </recommendedName>
</protein>
<dbReference type="Pfam" id="PF19200">
    <property type="entry name" value="MupG_N"/>
    <property type="match status" value="1"/>
</dbReference>
<dbReference type="RefSeq" id="WP_079488689.1">
    <property type="nucleotide sequence ID" value="NZ_FUZT01000001.1"/>
</dbReference>
<dbReference type="PANTHER" id="PTHR38435">
    <property type="match status" value="1"/>
</dbReference>
<dbReference type="InterPro" id="IPR017853">
    <property type="entry name" value="GH"/>
</dbReference>
<evidence type="ECO:0000259" key="1">
    <source>
        <dbReference type="Pfam" id="PF05913"/>
    </source>
</evidence>
<dbReference type="PANTHER" id="PTHR38435:SF2">
    <property type="entry name" value="DUF871 DOMAIN-CONTAINING PROTEIN"/>
    <property type="match status" value="1"/>
</dbReference>
<dbReference type="InterPro" id="IPR043797">
    <property type="entry name" value="MupG_N"/>
</dbReference>
<dbReference type="AlphaFoldDB" id="A0A1T5ICU6"/>
<evidence type="ECO:0000259" key="2">
    <source>
        <dbReference type="Pfam" id="PF19200"/>
    </source>
</evidence>
<gene>
    <name evidence="3" type="ORF">SAMN02194393_00208</name>
</gene>
<dbReference type="InterPro" id="IPR029000">
    <property type="entry name" value="Cyclophilin-like_dom_sf"/>
</dbReference>
<dbReference type="Pfam" id="PF05913">
    <property type="entry name" value="MupG_C"/>
    <property type="match status" value="1"/>
</dbReference>
<evidence type="ECO:0000313" key="4">
    <source>
        <dbReference type="Proteomes" id="UP000190285"/>
    </source>
</evidence>
<dbReference type="InterPro" id="IPR013785">
    <property type="entry name" value="Aldolase_TIM"/>
</dbReference>
<dbReference type="Gene3D" id="3.20.20.70">
    <property type="entry name" value="Aldolase class I"/>
    <property type="match status" value="1"/>
</dbReference>
<evidence type="ECO:0008006" key="5">
    <source>
        <dbReference type="Google" id="ProtNLM"/>
    </source>
</evidence>
<feature type="domain" description="6-phospho-N-acetylmuramidase C-terminal" evidence="1">
    <location>
        <begin position="234"/>
        <end position="343"/>
    </location>
</feature>
<dbReference type="Proteomes" id="UP000190285">
    <property type="component" value="Unassembled WGS sequence"/>
</dbReference>
<sequence>MIGISIFSGMENTLDDNIKYLREASKLGINKIFTSLHIPEANENFERESLTVLEEASKLGMDIMADISKKYFERLNLEKYNINSLRLDFGFNNKEISELTNKCKYNITLNASTLSKKDIEEILNYGGNLSKINACHNYYPKKDTGISEELLKDRNNLFKEYGIRIIAFVPSKNKMRGPIYEGLPTLEKHREIDSFISAQHLLKLNVDTVFVGDTQASIEELLRLTKIHKKEVIIPIKIHKKILPEEKYLLEQSHTNRMDPGEFSIRSQESRQYKTGKIEANNVIDRYKYCVTIDNENYLRYEGDLQILKQSCIKDDRVNVVADARNASVLIDIIKPGDKFKFELVRD</sequence>
<dbReference type="Gene3D" id="2.40.100.10">
    <property type="entry name" value="Cyclophilin-like"/>
    <property type="match status" value="1"/>
</dbReference>
<keyword evidence="4" id="KW-1185">Reference proteome</keyword>
<organism evidence="3 4">
    <name type="scientific">Maledivibacter halophilus</name>
    <dbReference type="NCBI Taxonomy" id="36842"/>
    <lineage>
        <taxon>Bacteria</taxon>
        <taxon>Bacillati</taxon>
        <taxon>Bacillota</taxon>
        <taxon>Clostridia</taxon>
        <taxon>Peptostreptococcales</taxon>
        <taxon>Caminicellaceae</taxon>
        <taxon>Maledivibacter</taxon>
    </lineage>
</organism>
<dbReference type="OrthoDB" id="5809921at2"/>
<proteinExistence type="predicted"/>
<dbReference type="SUPFAM" id="SSF51445">
    <property type="entry name" value="(Trans)glycosidases"/>
    <property type="match status" value="1"/>
</dbReference>
<dbReference type="EMBL" id="FUZT01000001">
    <property type="protein sequence ID" value="SKC36843.1"/>
    <property type="molecule type" value="Genomic_DNA"/>
</dbReference>
<dbReference type="InterPro" id="IPR043894">
    <property type="entry name" value="MupG_C"/>
</dbReference>